<proteinExistence type="predicted"/>
<feature type="compositionally biased region" description="Low complexity" evidence="1">
    <location>
        <begin position="31"/>
        <end position="51"/>
    </location>
</feature>
<gene>
    <name evidence="2" type="ORF">SAMN05661030_3024</name>
</gene>
<reference evidence="3" key="1">
    <citation type="submission" date="2016-10" db="EMBL/GenBank/DDBJ databases">
        <authorList>
            <person name="Varghese N."/>
            <person name="Submissions S."/>
        </authorList>
    </citation>
    <scope>NUCLEOTIDE SEQUENCE [LARGE SCALE GENOMIC DNA]</scope>
    <source>
        <strain evidence="3">DSM 45962</strain>
    </source>
</reference>
<keyword evidence="3" id="KW-1185">Reference proteome</keyword>
<protein>
    <submittedName>
        <fullName evidence="2">Uncharacterized protein</fullName>
    </submittedName>
</protein>
<evidence type="ECO:0000313" key="2">
    <source>
        <dbReference type="EMBL" id="SFD26952.1"/>
    </source>
</evidence>
<name>A0A1I1QY84_9ACTN</name>
<evidence type="ECO:0000313" key="3">
    <source>
        <dbReference type="Proteomes" id="UP000199022"/>
    </source>
</evidence>
<evidence type="ECO:0000256" key="1">
    <source>
        <dbReference type="SAM" id="MobiDB-lite"/>
    </source>
</evidence>
<feature type="region of interest" description="Disordered" evidence="1">
    <location>
        <begin position="1"/>
        <end position="60"/>
    </location>
</feature>
<accession>A0A1I1QY84</accession>
<dbReference type="Proteomes" id="UP000199022">
    <property type="component" value="Unassembled WGS sequence"/>
</dbReference>
<dbReference type="AlphaFoldDB" id="A0A1I1QY84"/>
<dbReference type="EMBL" id="FOMD01000003">
    <property type="protein sequence ID" value="SFD26952.1"/>
    <property type="molecule type" value="Genomic_DNA"/>
</dbReference>
<organism evidence="2 3">
    <name type="scientific">Klenkia taihuensis</name>
    <dbReference type="NCBI Taxonomy" id="1225127"/>
    <lineage>
        <taxon>Bacteria</taxon>
        <taxon>Bacillati</taxon>
        <taxon>Actinomycetota</taxon>
        <taxon>Actinomycetes</taxon>
        <taxon>Geodermatophilales</taxon>
        <taxon>Geodermatophilaceae</taxon>
        <taxon>Klenkia</taxon>
    </lineage>
</organism>
<sequence>MQSTEEDPVSEPVPEADRLEQEVAVTDEVGPDAAPGAEADPVDAAEQAAAVPHDEDDDRR</sequence>